<dbReference type="Gene3D" id="3.10.28.20">
    <property type="entry name" value="Acetamidase/Formamidase-like domains"/>
    <property type="match status" value="1"/>
</dbReference>
<keyword evidence="1" id="KW-0805">Transcription regulation</keyword>
<dbReference type="Pfam" id="PF03069">
    <property type="entry name" value="FmdA_AmdA"/>
    <property type="match status" value="2"/>
</dbReference>
<evidence type="ECO:0000259" key="5">
    <source>
        <dbReference type="PROSITE" id="PS01124"/>
    </source>
</evidence>
<dbReference type="PANTHER" id="PTHR31891:SF1">
    <property type="entry name" value="FORMAMIDASE C869.04-RELATED"/>
    <property type="match status" value="1"/>
</dbReference>
<dbReference type="InterPro" id="IPR004304">
    <property type="entry name" value="FmdA_AmdA"/>
</dbReference>
<dbReference type="Gene3D" id="2.60.120.580">
    <property type="entry name" value="Acetamidase/Formamidase-like domains"/>
    <property type="match status" value="2"/>
</dbReference>
<feature type="compositionally biased region" description="Basic and acidic residues" evidence="4">
    <location>
        <begin position="320"/>
        <end position="332"/>
    </location>
</feature>
<dbReference type="Gene3D" id="1.10.10.60">
    <property type="entry name" value="Homeodomain-like"/>
    <property type="match status" value="1"/>
</dbReference>
<accession>A0ABT2I6L7</accession>
<feature type="compositionally biased region" description="Low complexity" evidence="4">
    <location>
        <begin position="338"/>
        <end position="350"/>
    </location>
</feature>
<dbReference type="SMART" id="SM00342">
    <property type="entry name" value="HTH_ARAC"/>
    <property type="match status" value="1"/>
</dbReference>
<dbReference type="RefSeq" id="WP_260046493.1">
    <property type="nucleotide sequence ID" value="NZ_JANZXA010000008.1"/>
</dbReference>
<dbReference type="PANTHER" id="PTHR31891">
    <property type="entry name" value="FORMAMIDASE C869.04-RELATED"/>
    <property type="match status" value="1"/>
</dbReference>
<organism evidence="6 7">
    <name type="scientific">Novosphingobium mangrovi</name>
    <name type="common">ex Huang et al. 2023</name>
    <dbReference type="NCBI Taxonomy" id="2976432"/>
    <lineage>
        <taxon>Bacteria</taxon>
        <taxon>Pseudomonadati</taxon>
        <taxon>Pseudomonadota</taxon>
        <taxon>Alphaproteobacteria</taxon>
        <taxon>Sphingomonadales</taxon>
        <taxon>Sphingomonadaceae</taxon>
        <taxon>Novosphingobium</taxon>
    </lineage>
</organism>
<dbReference type="SUPFAM" id="SSF46689">
    <property type="entry name" value="Homeodomain-like"/>
    <property type="match status" value="1"/>
</dbReference>
<evidence type="ECO:0000256" key="3">
    <source>
        <dbReference type="ARBA" id="ARBA00023163"/>
    </source>
</evidence>
<protein>
    <submittedName>
        <fullName evidence="6">Acetamidase/formamidase family protein</fullName>
    </submittedName>
</protein>
<proteinExistence type="predicted"/>
<sequence length="795" mass="87897">MRITTNVYPKEQRRDAWRFALKRLSLTLDEADEATLYGELIHFRSSTNIDFIRVTGTPQSWSIDFREQPQTYWLAMILDGTATMRDAQQTLKLSDGDMICGRGDSPVHLAFAGDNRSLIVQVPHSDLSMRLKTPIGGEPRKIATDTGTARVFAGMLRSLADTISDITTDQARPVELAFPEFLVTSLLDNAPAKAMGGAAGMRAALLERIFQTIEIRLSDPDLNYQQVAAEHGISPRYLQKLFESINDSFGHYVKVRRLERCRLDLRSPLHVQKSISDILFEWGFNDSASFSRAFREQYGISPREYRKAQPQEQEAVELLRRGRPARGERNAAKQDSPANETAAEAAAEPEASLDAEIEDETEVETDAAQPVDPAKFADGQPVRHHHLPVSPETVHWGYFSKDLKPALHVRSGDFVTIETLTHHANDDPERMVQGDPGAESVYHWDEHGKAIERRGAGPMEATAFGRGPGEGFGVHICTGPIAVEGAMPGDLVEVRILDLKPRPSGNSRFAGKCFGSNAATYWGFHYQDLLTEPKMREVVTIYEVEATGARTPTAHAVYSYRWTEQIDPSGVAHARYDYPGVPVDPAKIERNYDVLRNVEIPIRPHFGVIAVAPAHNGLVDSVPPASFGGNLDNWRTGPGARVFLPVQVAGALLSLGDPHASQGDSELCGTAIECSMTALIQVVHHKASSLMEQLKDVDYPLIETETEWVIMGFSHPDYLKELGEDAQSEVYKQSSIDGAMRDAFRKARRFLMTAKQLSEDEAISLLSVGVDFGVSQVVNGNFGVHAVIRKSLFTS</sequence>
<keyword evidence="2" id="KW-0238">DNA-binding</keyword>
<evidence type="ECO:0000313" key="7">
    <source>
        <dbReference type="Proteomes" id="UP001165583"/>
    </source>
</evidence>
<evidence type="ECO:0000313" key="6">
    <source>
        <dbReference type="EMBL" id="MCT2400446.1"/>
    </source>
</evidence>
<reference evidence="6" key="1">
    <citation type="submission" date="2022-09" db="EMBL/GenBank/DDBJ databases">
        <title>Novosphingobium sp. Nov., a polycyclic aromatic hydrocarbon-degrading bacterium isolated form mangrove sediments in HongKong.</title>
        <authorList>
            <person name="Hu Z."/>
        </authorList>
    </citation>
    <scope>NUCLEOTIDE SEQUENCE</scope>
    <source>
        <strain evidence="6">HK4-1</strain>
    </source>
</reference>
<dbReference type="PROSITE" id="PS01124">
    <property type="entry name" value="HTH_ARAC_FAMILY_2"/>
    <property type="match status" value="1"/>
</dbReference>
<dbReference type="Proteomes" id="UP001165583">
    <property type="component" value="Unassembled WGS sequence"/>
</dbReference>
<feature type="compositionally biased region" description="Acidic residues" evidence="4">
    <location>
        <begin position="351"/>
        <end position="365"/>
    </location>
</feature>
<dbReference type="InterPro" id="IPR035418">
    <property type="entry name" value="AraC-bd_2"/>
</dbReference>
<dbReference type="SUPFAM" id="SSF141130">
    <property type="entry name" value="Acetamidase/Formamidase-like"/>
    <property type="match status" value="1"/>
</dbReference>
<gene>
    <name evidence="6" type="ORF">NZK81_12870</name>
</gene>
<evidence type="ECO:0000256" key="2">
    <source>
        <dbReference type="ARBA" id="ARBA00023125"/>
    </source>
</evidence>
<feature type="domain" description="HTH araC/xylS-type" evidence="5">
    <location>
        <begin position="207"/>
        <end position="308"/>
    </location>
</feature>
<dbReference type="Pfam" id="PF14525">
    <property type="entry name" value="AraC_binding_2"/>
    <property type="match status" value="1"/>
</dbReference>
<dbReference type="PRINTS" id="PR00032">
    <property type="entry name" value="HTHARAC"/>
</dbReference>
<dbReference type="InterPro" id="IPR018060">
    <property type="entry name" value="HTH_AraC"/>
</dbReference>
<dbReference type="InterPro" id="IPR020449">
    <property type="entry name" value="Tscrpt_reg_AraC-type_HTH"/>
</dbReference>
<keyword evidence="7" id="KW-1185">Reference proteome</keyword>
<evidence type="ECO:0000256" key="4">
    <source>
        <dbReference type="SAM" id="MobiDB-lite"/>
    </source>
</evidence>
<dbReference type="Pfam" id="PF12833">
    <property type="entry name" value="HTH_18"/>
    <property type="match status" value="1"/>
</dbReference>
<dbReference type="EMBL" id="JANZXA010000008">
    <property type="protein sequence ID" value="MCT2400446.1"/>
    <property type="molecule type" value="Genomic_DNA"/>
</dbReference>
<keyword evidence="3" id="KW-0804">Transcription</keyword>
<evidence type="ECO:0000256" key="1">
    <source>
        <dbReference type="ARBA" id="ARBA00023015"/>
    </source>
</evidence>
<dbReference type="Gene3D" id="2.40.10.120">
    <property type="match status" value="1"/>
</dbReference>
<comment type="caution">
    <text evidence="6">The sequence shown here is derived from an EMBL/GenBank/DDBJ whole genome shotgun (WGS) entry which is preliminary data.</text>
</comment>
<feature type="region of interest" description="Disordered" evidence="4">
    <location>
        <begin position="320"/>
        <end position="367"/>
    </location>
</feature>
<dbReference type="InterPro" id="IPR009057">
    <property type="entry name" value="Homeodomain-like_sf"/>
</dbReference>
<name>A0ABT2I6L7_9SPHN</name>